<reference evidence="1 2" key="1">
    <citation type="submission" date="2024-05" db="EMBL/GenBank/DDBJ databases">
        <authorList>
            <person name="Wallberg A."/>
        </authorList>
    </citation>
    <scope>NUCLEOTIDE SEQUENCE [LARGE SCALE GENOMIC DNA]</scope>
</reference>
<accession>A0AAV2QXV8</accession>
<dbReference type="Proteomes" id="UP001497623">
    <property type="component" value="Unassembled WGS sequence"/>
</dbReference>
<dbReference type="AlphaFoldDB" id="A0AAV2QXV8"/>
<proteinExistence type="predicted"/>
<dbReference type="EMBL" id="CAXKWB010013020">
    <property type="protein sequence ID" value="CAL4106304.1"/>
    <property type="molecule type" value="Genomic_DNA"/>
</dbReference>
<comment type="caution">
    <text evidence="1">The sequence shown here is derived from an EMBL/GenBank/DDBJ whole genome shotgun (WGS) entry which is preliminary data.</text>
</comment>
<gene>
    <name evidence="1" type="ORF">MNOR_LOCUS18307</name>
</gene>
<evidence type="ECO:0000313" key="1">
    <source>
        <dbReference type="EMBL" id="CAL4106304.1"/>
    </source>
</evidence>
<organism evidence="1 2">
    <name type="scientific">Meganyctiphanes norvegica</name>
    <name type="common">Northern krill</name>
    <name type="synonym">Thysanopoda norvegica</name>
    <dbReference type="NCBI Taxonomy" id="48144"/>
    <lineage>
        <taxon>Eukaryota</taxon>
        <taxon>Metazoa</taxon>
        <taxon>Ecdysozoa</taxon>
        <taxon>Arthropoda</taxon>
        <taxon>Crustacea</taxon>
        <taxon>Multicrustacea</taxon>
        <taxon>Malacostraca</taxon>
        <taxon>Eumalacostraca</taxon>
        <taxon>Eucarida</taxon>
        <taxon>Euphausiacea</taxon>
        <taxon>Euphausiidae</taxon>
        <taxon>Meganyctiphanes</taxon>
    </lineage>
</organism>
<sequence length="108" mass="12703">MLGKISYHIVTLLMFHDKKVNITNIYQAFFYNISLHHLRAEIDNQLTNVPLYYCTLHCDFLNPMADLSIAKTKKKIDKPALRLPILSVLFLDYANQRLQRTIANRKMH</sequence>
<name>A0AAV2QXV8_MEGNR</name>
<protein>
    <submittedName>
        <fullName evidence="1">Uncharacterized protein</fullName>
    </submittedName>
</protein>
<keyword evidence="2" id="KW-1185">Reference proteome</keyword>
<evidence type="ECO:0000313" key="2">
    <source>
        <dbReference type="Proteomes" id="UP001497623"/>
    </source>
</evidence>